<dbReference type="Proteomes" id="UP000464507">
    <property type="component" value="Chromosome"/>
</dbReference>
<evidence type="ECO:0000313" key="2">
    <source>
        <dbReference type="EMBL" id="QHO69979.1"/>
    </source>
</evidence>
<organism evidence="2 3">
    <name type="scientific">Marisediminicola antarctica</name>
    <dbReference type="NCBI Taxonomy" id="674079"/>
    <lineage>
        <taxon>Bacteria</taxon>
        <taxon>Bacillati</taxon>
        <taxon>Actinomycetota</taxon>
        <taxon>Actinomycetes</taxon>
        <taxon>Micrococcales</taxon>
        <taxon>Microbacteriaceae</taxon>
        <taxon>Marisediminicola</taxon>
    </lineage>
</organism>
<reference evidence="2 3" key="1">
    <citation type="submission" date="2016-09" db="EMBL/GenBank/DDBJ databases">
        <title>Complete genome sequence of microbes from the polar regions.</title>
        <authorList>
            <person name="Liao L."/>
            <person name="Chen B."/>
        </authorList>
    </citation>
    <scope>NUCLEOTIDE SEQUENCE [LARGE SCALE GENOMIC DNA]</scope>
    <source>
        <strain evidence="2 3">ZS314</strain>
    </source>
</reference>
<name>A0A7L5ANS5_9MICO</name>
<dbReference type="KEGG" id="mant:BHD05_10305"/>
<dbReference type="EMBL" id="CP017146">
    <property type="protein sequence ID" value="QHO69979.1"/>
    <property type="molecule type" value="Genomic_DNA"/>
</dbReference>
<evidence type="ECO:0000259" key="1">
    <source>
        <dbReference type="Pfam" id="PF09407"/>
    </source>
</evidence>
<dbReference type="InterPro" id="IPR018547">
    <property type="entry name" value="AbiEi_C"/>
</dbReference>
<keyword evidence="3" id="KW-1185">Reference proteome</keyword>
<dbReference type="Pfam" id="PF09407">
    <property type="entry name" value="AbiEi_1"/>
    <property type="match status" value="1"/>
</dbReference>
<proteinExistence type="predicted"/>
<dbReference type="RefSeq" id="WP_161886353.1">
    <property type="nucleotide sequence ID" value="NZ_CP017146.1"/>
</dbReference>
<evidence type="ECO:0000313" key="3">
    <source>
        <dbReference type="Proteomes" id="UP000464507"/>
    </source>
</evidence>
<sequence length="190" mass="20403">MTRLLPLVLSRFDLPEAELHAARLDGELFAIDECFGPIDLAPHASLRAASLAAILPARLIAEQRTAAWVLGALLDPPAQHQVCADAAARYRFAGAARFTVREVVLDSDDTAVLGGLRVTTPLRTAIDLTRFCAEFGAAEEEIVAGLARIGRFDLPAAIAGLERRRHLPGKVRAAQRLRAALLPASGVSRR</sequence>
<feature type="domain" description="AbiEi antitoxin C-terminal" evidence="1">
    <location>
        <begin position="61"/>
        <end position="146"/>
    </location>
</feature>
<gene>
    <name evidence="2" type="ORF">BHD05_10305</name>
</gene>
<dbReference type="AlphaFoldDB" id="A0A7L5ANS5"/>
<dbReference type="OrthoDB" id="4802815at2"/>
<accession>A0A7L5ANS5</accession>
<protein>
    <recommendedName>
        <fullName evidence="1">AbiEi antitoxin C-terminal domain-containing protein</fullName>
    </recommendedName>
</protein>